<dbReference type="Gene3D" id="3.40.50.150">
    <property type="entry name" value="Vaccinia Virus protein VP39"/>
    <property type="match status" value="1"/>
</dbReference>
<evidence type="ECO:0000256" key="1">
    <source>
        <dbReference type="ARBA" id="ARBA00022603"/>
    </source>
</evidence>
<evidence type="ECO:0000256" key="2">
    <source>
        <dbReference type="ARBA" id="ARBA00022679"/>
    </source>
</evidence>
<reference evidence="11 12" key="1">
    <citation type="submission" date="2018-08" db="EMBL/GenBank/DDBJ databases">
        <title>A genome reference for cultivated species of the human gut microbiota.</title>
        <authorList>
            <person name="Zou Y."/>
            <person name="Xue W."/>
            <person name="Luo G."/>
        </authorList>
    </citation>
    <scope>NUCLEOTIDE SEQUENCE [LARGE SCALE GENOMIC DNA]</scope>
    <source>
        <strain evidence="10 12">AF39-11</strain>
        <strain evidence="9 11">AM31-10</strain>
    </source>
</reference>
<dbReference type="PROSITE" id="PS51679">
    <property type="entry name" value="SAM_MT_C5"/>
    <property type="match status" value="1"/>
</dbReference>
<dbReference type="PRINTS" id="PR00105">
    <property type="entry name" value="C5METTRFRASE"/>
</dbReference>
<evidence type="ECO:0000256" key="6">
    <source>
        <dbReference type="PROSITE-ProRule" id="PRU01016"/>
    </source>
</evidence>
<comment type="similarity">
    <text evidence="6 7">Belongs to the class I-like SAM-binding methyltransferase superfamily. C5-methyltransferase family.</text>
</comment>
<accession>A0A414FUD9</accession>
<dbReference type="PANTHER" id="PTHR10629">
    <property type="entry name" value="CYTOSINE-SPECIFIC METHYLTRANSFERASE"/>
    <property type="match status" value="1"/>
</dbReference>
<dbReference type="GO" id="GO:0032259">
    <property type="term" value="P:methylation"/>
    <property type="evidence" value="ECO:0007669"/>
    <property type="project" value="UniProtKB-KW"/>
</dbReference>
<dbReference type="InterPro" id="IPR001525">
    <property type="entry name" value="C5_MeTfrase"/>
</dbReference>
<evidence type="ECO:0000313" key="10">
    <source>
        <dbReference type="EMBL" id="RHL10866.1"/>
    </source>
</evidence>
<evidence type="ECO:0000313" key="11">
    <source>
        <dbReference type="Proteomes" id="UP000284361"/>
    </source>
</evidence>
<name>A0A414FUD9_9BACT</name>
<dbReference type="GO" id="GO:0009307">
    <property type="term" value="P:DNA restriction-modification system"/>
    <property type="evidence" value="ECO:0007669"/>
    <property type="project" value="UniProtKB-KW"/>
</dbReference>
<dbReference type="Pfam" id="PF00145">
    <property type="entry name" value="DNA_methylase"/>
    <property type="match status" value="1"/>
</dbReference>
<dbReference type="GO" id="GO:0044027">
    <property type="term" value="P:negative regulation of gene expression via chromosomal CpG island methylation"/>
    <property type="evidence" value="ECO:0007669"/>
    <property type="project" value="TreeGrafter"/>
</dbReference>
<dbReference type="PROSITE" id="PS00094">
    <property type="entry name" value="C5_MTASE_1"/>
    <property type="match status" value="1"/>
</dbReference>
<dbReference type="RefSeq" id="WP_118164798.1">
    <property type="nucleotide sequence ID" value="NZ_CAUCUV010000004.1"/>
</dbReference>
<dbReference type="EC" id="2.1.1.37" evidence="8"/>
<comment type="caution">
    <text evidence="9">The sequence shown here is derived from an EMBL/GenBank/DDBJ whole genome shotgun (WGS) entry which is preliminary data.</text>
</comment>
<evidence type="ECO:0000256" key="7">
    <source>
        <dbReference type="RuleBase" id="RU000416"/>
    </source>
</evidence>
<dbReference type="EMBL" id="QSJG01000014">
    <property type="protein sequence ID" value="RHD54379.1"/>
    <property type="molecule type" value="Genomic_DNA"/>
</dbReference>
<feature type="active site" evidence="6">
    <location>
        <position position="85"/>
    </location>
</feature>
<dbReference type="NCBIfam" id="TIGR00675">
    <property type="entry name" value="dcm"/>
    <property type="match status" value="1"/>
</dbReference>
<evidence type="ECO:0000313" key="12">
    <source>
        <dbReference type="Proteomes" id="UP000284916"/>
    </source>
</evidence>
<evidence type="ECO:0000256" key="8">
    <source>
        <dbReference type="RuleBase" id="RU000417"/>
    </source>
</evidence>
<keyword evidence="2 6" id="KW-0808">Transferase</keyword>
<comment type="catalytic activity">
    <reaction evidence="5 8">
        <text>a 2'-deoxycytidine in DNA + S-adenosyl-L-methionine = a 5-methyl-2'-deoxycytidine in DNA + S-adenosyl-L-homocysteine + H(+)</text>
        <dbReference type="Rhea" id="RHEA:13681"/>
        <dbReference type="Rhea" id="RHEA-COMP:11369"/>
        <dbReference type="Rhea" id="RHEA-COMP:11370"/>
        <dbReference type="ChEBI" id="CHEBI:15378"/>
        <dbReference type="ChEBI" id="CHEBI:57856"/>
        <dbReference type="ChEBI" id="CHEBI:59789"/>
        <dbReference type="ChEBI" id="CHEBI:85452"/>
        <dbReference type="ChEBI" id="CHEBI:85454"/>
        <dbReference type="EC" id="2.1.1.37"/>
    </reaction>
</comment>
<dbReference type="EMBL" id="QROI01000035">
    <property type="protein sequence ID" value="RHL10866.1"/>
    <property type="molecule type" value="Genomic_DNA"/>
</dbReference>
<dbReference type="GO" id="GO:0003677">
    <property type="term" value="F:DNA binding"/>
    <property type="evidence" value="ECO:0007669"/>
    <property type="project" value="TreeGrafter"/>
</dbReference>
<keyword evidence="1 6" id="KW-0489">Methyltransferase</keyword>
<dbReference type="InterPro" id="IPR029063">
    <property type="entry name" value="SAM-dependent_MTases_sf"/>
</dbReference>
<keyword evidence="3 6" id="KW-0949">S-adenosyl-L-methionine</keyword>
<proteinExistence type="inferred from homology"/>
<evidence type="ECO:0000256" key="3">
    <source>
        <dbReference type="ARBA" id="ARBA00022691"/>
    </source>
</evidence>
<dbReference type="PANTHER" id="PTHR10629:SF52">
    <property type="entry name" value="DNA (CYTOSINE-5)-METHYLTRANSFERASE 1"/>
    <property type="match status" value="1"/>
</dbReference>
<evidence type="ECO:0000256" key="4">
    <source>
        <dbReference type="ARBA" id="ARBA00022747"/>
    </source>
</evidence>
<dbReference type="GO" id="GO:0003886">
    <property type="term" value="F:DNA (cytosine-5-)-methyltransferase activity"/>
    <property type="evidence" value="ECO:0007669"/>
    <property type="project" value="UniProtKB-EC"/>
</dbReference>
<evidence type="ECO:0000313" key="9">
    <source>
        <dbReference type="EMBL" id="RHD54379.1"/>
    </source>
</evidence>
<protein>
    <recommendedName>
        <fullName evidence="8">Cytosine-specific methyltransferase</fullName>
        <ecNumber evidence="8">2.1.1.37</ecNumber>
    </recommendedName>
</protein>
<keyword evidence="4" id="KW-0680">Restriction system</keyword>
<evidence type="ECO:0000256" key="5">
    <source>
        <dbReference type="ARBA" id="ARBA00047422"/>
    </source>
</evidence>
<dbReference type="InterPro" id="IPR018117">
    <property type="entry name" value="C5_DNA_meth_AS"/>
</dbReference>
<dbReference type="Proteomes" id="UP000284361">
    <property type="component" value="Unassembled WGS sequence"/>
</dbReference>
<dbReference type="InterPro" id="IPR050390">
    <property type="entry name" value="C5-Methyltransferase"/>
</dbReference>
<sequence length="335" mass="38122">MYKNYINEILTPKITEPTKVIDLFAGCGGLSLGFEAAGYETIGYELDEAAVNTYNRNLKGRCHLQKLEVGFEYPQADIVIGGPPCQPFSVFGNQKGMEDARDGFPIFIDAIQRIQPKVFLFENVRNLAYSHRWYFDLIKDALGKLGYIIEFKCLNAVHYGVPQNRERMIVVGHKSSFHYPAIHKNKVTVGEAIGDLIDTIQDESKILTPRQDEYIAVYEKKSACVNPRDLYPDKPARTLTCRNLAGCTSDMQRVRLKDGRRRRLVVREAARLQSFPDWFEFEGTEIKQFNQIGNAVPPLLAYQLALQIKETYSLPAKSKEEIKNKTIPLSLFDSI</sequence>
<dbReference type="Proteomes" id="UP000284916">
    <property type="component" value="Unassembled WGS sequence"/>
</dbReference>
<dbReference type="Gene3D" id="3.90.120.10">
    <property type="entry name" value="DNA Methylase, subunit A, domain 2"/>
    <property type="match status" value="1"/>
</dbReference>
<dbReference type="SUPFAM" id="SSF53335">
    <property type="entry name" value="S-adenosyl-L-methionine-dependent methyltransferases"/>
    <property type="match status" value="1"/>
</dbReference>
<organism evidence="9 11">
    <name type="scientific">Phocaeicola plebeius</name>
    <dbReference type="NCBI Taxonomy" id="310297"/>
    <lineage>
        <taxon>Bacteria</taxon>
        <taxon>Pseudomonadati</taxon>
        <taxon>Bacteroidota</taxon>
        <taxon>Bacteroidia</taxon>
        <taxon>Bacteroidales</taxon>
        <taxon>Bacteroidaceae</taxon>
        <taxon>Phocaeicola</taxon>
    </lineage>
</organism>
<dbReference type="AlphaFoldDB" id="A0A414FUD9"/>
<gene>
    <name evidence="10" type="ORF">DW035_15035</name>
    <name evidence="9" type="ORF">DW789_08455</name>
</gene>